<dbReference type="AlphaFoldDB" id="A0A934M5I0"/>
<evidence type="ECO:0000313" key="2">
    <source>
        <dbReference type="EMBL" id="MBI6875115.1"/>
    </source>
</evidence>
<dbReference type="PANTHER" id="PTHR45726">
    <property type="entry name" value="LEUKOTRIENE A-4 HYDROLASE"/>
    <property type="match status" value="1"/>
</dbReference>
<protein>
    <submittedName>
        <fullName evidence="2">M1 family metallopeptidase</fullName>
    </submittedName>
</protein>
<evidence type="ECO:0000313" key="3">
    <source>
        <dbReference type="Proteomes" id="UP000622687"/>
    </source>
</evidence>
<dbReference type="SUPFAM" id="SSF63737">
    <property type="entry name" value="Leukotriene A4 hydrolase N-terminal domain"/>
    <property type="match status" value="1"/>
</dbReference>
<dbReference type="Proteomes" id="UP000622687">
    <property type="component" value="Unassembled WGS sequence"/>
</dbReference>
<sequence>MKKGHIKTAVIAFVAGLSMVCLFKGATVQASSLPAKYDMNLEFNAEKKNLTGKEDIYINNNSGSDLKTLEFHLYADSYNKRETMPFYNSSMGDKPLLEEEKGDISIAKVIVNGKELSYTQDNELLKISLDKELKKGENLSISIQFNLKLPNGVLRLGYSNDVYSFTNWYPILSMYDSKENKWDENSFNIIGESNYSDTAEYNVNIKVPKNFTVVSTGKESETSSEGNTKIMNLKANDVRDFVMIMSPYFKSVSKEIDGIKVNSYYLDKDNNSTLNTAKKVLDSSVDAVKFFSQQFGKYPYEDLDMIETYFQGGAMEYPQLVQMPKYPSDTENSSNNSSFYMTSFIKEAAVHEVGHQWWYVTVGNNEFKEPFLDESLTSFSTAYFFDKTEGPYSQYGILSKLRSSFVTTNEGAYGGIKIPSAASSVDKYDNMMSYNISIYGKGALIFEDLRNRVGDAKFKEVLQAYFKEYKFKNSSIDGLLSIIEQKCGSSVKEAIKNAIYSDKYNPENLKVTNEDFEKISIERLKSSIKASEDSKGVVLGSLFLRAAQGEKVIIVTPSSLSKTEEALIGDNLKNYFRDLYGKVLIKKDKDITEKDLIGNNVMLLGNPQNNKLFDSISKSLPISINKTGISSSSFTITNENISGFLVTKNPKDEKKVMGILFWTKDGSENFFFHPEMDSQFTISIDNKQFMNGNF</sequence>
<feature type="domain" description="Peptidase M1 membrane alanine aminopeptidase" evidence="1">
    <location>
        <begin position="281"/>
        <end position="494"/>
    </location>
</feature>
<dbReference type="Gene3D" id="2.60.40.1730">
    <property type="entry name" value="tricorn interacting facor f3 domain"/>
    <property type="match status" value="1"/>
</dbReference>
<dbReference type="RefSeq" id="WP_211144473.1">
    <property type="nucleotide sequence ID" value="NZ_JAEEGB010000038.1"/>
</dbReference>
<evidence type="ECO:0000259" key="1">
    <source>
        <dbReference type="Pfam" id="PF01433"/>
    </source>
</evidence>
<dbReference type="Gene3D" id="1.10.390.10">
    <property type="entry name" value="Neutral Protease Domain 2"/>
    <property type="match status" value="1"/>
</dbReference>
<dbReference type="Pfam" id="PF01433">
    <property type="entry name" value="Peptidase_M1"/>
    <property type="match status" value="1"/>
</dbReference>
<comment type="caution">
    <text evidence="2">The sequence shown here is derived from an EMBL/GenBank/DDBJ whole genome shotgun (WGS) entry which is preliminary data.</text>
</comment>
<dbReference type="GO" id="GO:0008270">
    <property type="term" value="F:zinc ion binding"/>
    <property type="evidence" value="ECO:0007669"/>
    <property type="project" value="InterPro"/>
</dbReference>
<dbReference type="InterPro" id="IPR042097">
    <property type="entry name" value="Aminopeptidase_N-like_N_sf"/>
</dbReference>
<dbReference type="InterPro" id="IPR014782">
    <property type="entry name" value="Peptidase_M1_dom"/>
</dbReference>
<accession>A0A934M5I0</accession>
<gene>
    <name evidence="2" type="ORF">I6U51_20790</name>
</gene>
<dbReference type="GO" id="GO:0008237">
    <property type="term" value="F:metallopeptidase activity"/>
    <property type="evidence" value="ECO:0007669"/>
    <property type="project" value="InterPro"/>
</dbReference>
<dbReference type="InterPro" id="IPR034015">
    <property type="entry name" value="M1_LTA4H"/>
</dbReference>
<dbReference type="CDD" id="cd09604">
    <property type="entry name" value="M1_APN_like"/>
    <property type="match status" value="1"/>
</dbReference>
<dbReference type="SUPFAM" id="SSF55486">
    <property type="entry name" value="Metalloproteases ('zincins'), catalytic domain"/>
    <property type="match status" value="1"/>
</dbReference>
<keyword evidence="3" id="KW-1185">Reference proteome</keyword>
<dbReference type="EMBL" id="JAEEGB010000038">
    <property type="protein sequence ID" value="MBI6875115.1"/>
    <property type="molecule type" value="Genomic_DNA"/>
</dbReference>
<proteinExistence type="predicted"/>
<reference evidence="2" key="1">
    <citation type="submission" date="2020-12" db="EMBL/GenBank/DDBJ databases">
        <title>Clostridium thailandense sp. nov., a novel acetogenic bacterium isolated from peat land soil in Thailand.</title>
        <authorList>
            <person name="Chaikitkaew S."/>
            <person name="Birkeland N.K."/>
        </authorList>
    </citation>
    <scope>NUCLEOTIDE SEQUENCE</scope>
    <source>
        <strain evidence="2">DSM 17425</strain>
    </source>
</reference>
<dbReference type="PANTHER" id="PTHR45726:SF3">
    <property type="entry name" value="LEUKOTRIENE A-4 HYDROLASE"/>
    <property type="match status" value="1"/>
</dbReference>
<name>A0A934M5I0_9CLOT</name>
<organism evidence="2 3">
    <name type="scientific">Clostridium aciditolerans</name>
    <dbReference type="NCBI Taxonomy" id="339861"/>
    <lineage>
        <taxon>Bacteria</taxon>
        <taxon>Bacillati</taxon>
        <taxon>Bacillota</taxon>
        <taxon>Clostridia</taxon>
        <taxon>Eubacteriales</taxon>
        <taxon>Clostridiaceae</taxon>
        <taxon>Clostridium</taxon>
    </lineage>
</organism>
<dbReference type="InterPro" id="IPR027268">
    <property type="entry name" value="Peptidase_M4/M1_CTD_sf"/>
</dbReference>